<accession>A0A8R1UE05</accession>
<sequence length="340" mass="38494">LTCAPFADLPSDSTMGNAPLVCLSNGHKMPLIGLGTWQSDKEEEHVKVLEEAVNMGYRLFDTAASYGNEEIIGRVMHNFYAKGTMSRCEFFITTKIWPTYLHPDRQMAAFKESLAKLDTPYVDLLLAHQPTCYELDGVTHDPSVTVEMIWQGLEKIYETGLVKAIGVSNWSVEQMERVMKIAKVKIHVAQVECHVYLPQLELVEYCKKNKIVVTGYGSLGSPARKVPFLGRTPNFADSPNMFEEPAVVAVAQKYGKKPQQVIISKKYQLQVLIRYLLDRGICVIPKSSNLERLKTNLHGVVDFHLDESDIERLNNVPHRQRLFMQEHMAGHPEDSFASER</sequence>
<dbReference type="GO" id="GO:0005829">
    <property type="term" value="C:cytosol"/>
    <property type="evidence" value="ECO:0000318"/>
    <property type="project" value="GO_Central"/>
</dbReference>
<dbReference type="InterPro" id="IPR036812">
    <property type="entry name" value="NAD(P)_OxRdtase_dom_sf"/>
</dbReference>
<dbReference type="PRINTS" id="PR00069">
    <property type="entry name" value="ALDKETRDTASE"/>
</dbReference>
<keyword evidence="2" id="KW-1185">Reference proteome</keyword>
<evidence type="ECO:0000313" key="1">
    <source>
        <dbReference type="EnsemblMetazoa" id="PPA19597.1"/>
    </source>
</evidence>
<dbReference type="InterPro" id="IPR023210">
    <property type="entry name" value="NADP_OxRdtase_dom"/>
</dbReference>
<dbReference type="Pfam" id="PF00248">
    <property type="entry name" value="Aldo_ket_red"/>
    <property type="match status" value="1"/>
</dbReference>
<dbReference type="PANTHER" id="PTHR11732">
    <property type="entry name" value="ALDO/KETO REDUCTASE"/>
    <property type="match status" value="1"/>
</dbReference>
<protein>
    <submittedName>
        <fullName evidence="1">Aldo_ket_red domain-containing protein</fullName>
    </submittedName>
</protein>
<organism evidence="1 2">
    <name type="scientific">Pristionchus pacificus</name>
    <name type="common">Parasitic nematode worm</name>
    <dbReference type="NCBI Taxonomy" id="54126"/>
    <lineage>
        <taxon>Eukaryota</taxon>
        <taxon>Metazoa</taxon>
        <taxon>Ecdysozoa</taxon>
        <taxon>Nematoda</taxon>
        <taxon>Chromadorea</taxon>
        <taxon>Rhabditida</taxon>
        <taxon>Rhabditina</taxon>
        <taxon>Diplogasteromorpha</taxon>
        <taxon>Diplogasteroidea</taxon>
        <taxon>Neodiplogasteridae</taxon>
        <taxon>Pristionchus</taxon>
    </lineage>
</organism>
<name>A0A2A6BJL4_PRIPA</name>
<dbReference type="PROSITE" id="PS00798">
    <property type="entry name" value="ALDOKETO_REDUCTASE_1"/>
    <property type="match status" value="1"/>
</dbReference>
<proteinExistence type="predicted"/>
<reference evidence="2" key="1">
    <citation type="journal article" date="2008" name="Nat. Genet.">
        <title>The Pristionchus pacificus genome provides a unique perspective on nematode lifestyle and parasitism.</title>
        <authorList>
            <person name="Dieterich C."/>
            <person name="Clifton S.W."/>
            <person name="Schuster L.N."/>
            <person name="Chinwalla A."/>
            <person name="Delehaunty K."/>
            <person name="Dinkelacker I."/>
            <person name="Fulton L."/>
            <person name="Fulton R."/>
            <person name="Godfrey J."/>
            <person name="Minx P."/>
            <person name="Mitreva M."/>
            <person name="Roeseler W."/>
            <person name="Tian H."/>
            <person name="Witte H."/>
            <person name="Yang S.P."/>
            <person name="Wilson R.K."/>
            <person name="Sommer R.J."/>
        </authorList>
    </citation>
    <scope>NUCLEOTIDE SEQUENCE [LARGE SCALE GENOMIC DNA]</scope>
    <source>
        <strain evidence="2">PS312</strain>
    </source>
</reference>
<dbReference type="Gene3D" id="3.20.20.100">
    <property type="entry name" value="NADP-dependent oxidoreductase domain"/>
    <property type="match status" value="1"/>
</dbReference>
<dbReference type="FunFam" id="3.20.20.100:FF:000029">
    <property type="entry name" value="Aldo-keto reductase"/>
    <property type="match status" value="1"/>
</dbReference>
<dbReference type="InterPro" id="IPR020471">
    <property type="entry name" value="AKR"/>
</dbReference>
<dbReference type="Proteomes" id="UP000005239">
    <property type="component" value="Unassembled WGS sequence"/>
</dbReference>
<dbReference type="PIRSF" id="PIRSF000097">
    <property type="entry name" value="AKR"/>
    <property type="match status" value="1"/>
</dbReference>
<dbReference type="InterPro" id="IPR018170">
    <property type="entry name" value="Aldo/ket_reductase_CS"/>
</dbReference>
<reference evidence="1" key="2">
    <citation type="submission" date="2022-06" db="UniProtKB">
        <authorList>
            <consortium name="EnsemblMetazoa"/>
        </authorList>
    </citation>
    <scope>IDENTIFICATION</scope>
    <source>
        <strain evidence="1">PS312</strain>
    </source>
</reference>
<dbReference type="OrthoDB" id="416253at2759"/>
<accession>A0A2A6BJL4</accession>
<dbReference type="SUPFAM" id="SSF51430">
    <property type="entry name" value="NAD(P)-linked oxidoreductase"/>
    <property type="match status" value="1"/>
</dbReference>
<dbReference type="AlphaFoldDB" id="A0A2A6BJL4"/>
<dbReference type="EnsemblMetazoa" id="PPA19597.1">
    <property type="protein sequence ID" value="PPA19597.1"/>
    <property type="gene ID" value="WBGene00109151"/>
</dbReference>
<dbReference type="GO" id="GO:0004032">
    <property type="term" value="F:aldose reductase (NADPH) activity"/>
    <property type="evidence" value="ECO:0000318"/>
    <property type="project" value="GO_Central"/>
</dbReference>
<evidence type="ECO:0000313" key="2">
    <source>
        <dbReference type="Proteomes" id="UP000005239"/>
    </source>
</evidence>
<gene>
    <name evidence="1" type="primary">WBGene00109151</name>
</gene>